<keyword evidence="5" id="KW-1185">Reference proteome</keyword>
<dbReference type="PANTHER" id="PTHR32089:SF112">
    <property type="entry name" value="LYSOZYME-LIKE PROTEIN-RELATED"/>
    <property type="match status" value="1"/>
</dbReference>
<protein>
    <recommendedName>
        <fullName evidence="3">Methyl-accepting transducer domain-containing protein</fullName>
    </recommendedName>
</protein>
<organism evidence="4 5">
    <name type="scientific">Paenibacillus tritici</name>
    <dbReference type="NCBI Taxonomy" id="1873425"/>
    <lineage>
        <taxon>Bacteria</taxon>
        <taxon>Bacillati</taxon>
        <taxon>Bacillota</taxon>
        <taxon>Bacilli</taxon>
        <taxon>Bacillales</taxon>
        <taxon>Paenibacillaceae</taxon>
        <taxon>Paenibacillus</taxon>
    </lineage>
</organism>
<reference evidence="4 5" key="1">
    <citation type="submission" date="2020-05" db="EMBL/GenBank/DDBJ databases">
        <title>Paenibacillus glebae, sp. nov., Paenibacillus humi sp. nov., Paenibacillus pedi sp. nov., Paenibacillus terrestris sp. nov. and Paenibacillus terricola sp. nov., isolated from a forest top soil sample.</title>
        <authorList>
            <person name="Qi S."/>
            <person name="Carlier A."/>
            <person name="Cnockaert M."/>
            <person name="Vandamme P."/>
        </authorList>
    </citation>
    <scope>NUCLEOTIDE SEQUENCE [LARGE SCALE GENOMIC DNA]</scope>
    <source>
        <strain evidence="4 5">LMG 29502</strain>
    </source>
</reference>
<dbReference type="SUPFAM" id="SSF58104">
    <property type="entry name" value="Methyl-accepting chemotaxis protein (MCP) signaling domain"/>
    <property type="match status" value="1"/>
</dbReference>
<dbReference type="Gene3D" id="1.10.287.950">
    <property type="entry name" value="Methyl-accepting chemotaxis protein"/>
    <property type="match status" value="1"/>
</dbReference>
<accession>A0ABX2DTI1</accession>
<gene>
    <name evidence="4" type="ORF">HQN87_21910</name>
</gene>
<feature type="domain" description="Methyl-accepting transducer" evidence="3">
    <location>
        <begin position="1"/>
        <end position="90"/>
    </location>
</feature>
<name>A0ABX2DTI1_9BACL</name>
<dbReference type="Pfam" id="PF00015">
    <property type="entry name" value="MCPsignal"/>
    <property type="match status" value="1"/>
</dbReference>
<sequence>MVLNASIEAARAGEQGRGFEVVASEIRKLAQQVTHSSNHIWEIVASIQANMITTVNQMELGQHQLEETESSIMEANAAFETIMSRTINISIMRIGCRVTDYNYSI</sequence>
<keyword evidence="1 2" id="KW-0807">Transducer</keyword>
<evidence type="ECO:0000256" key="1">
    <source>
        <dbReference type="ARBA" id="ARBA00023224"/>
    </source>
</evidence>
<evidence type="ECO:0000256" key="2">
    <source>
        <dbReference type="PROSITE-ProRule" id="PRU00284"/>
    </source>
</evidence>
<evidence type="ECO:0000313" key="5">
    <source>
        <dbReference type="Proteomes" id="UP000711047"/>
    </source>
</evidence>
<proteinExistence type="predicted"/>
<comment type="caution">
    <text evidence="4">The sequence shown here is derived from an EMBL/GenBank/DDBJ whole genome shotgun (WGS) entry which is preliminary data.</text>
</comment>
<dbReference type="InterPro" id="IPR004089">
    <property type="entry name" value="MCPsignal_dom"/>
</dbReference>
<evidence type="ECO:0000259" key="3">
    <source>
        <dbReference type="PROSITE" id="PS50111"/>
    </source>
</evidence>
<dbReference type="Proteomes" id="UP000711047">
    <property type="component" value="Unassembled WGS sequence"/>
</dbReference>
<dbReference type="PANTHER" id="PTHR32089">
    <property type="entry name" value="METHYL-ACCEPTING CHEMOTAXIS PROTEIN MCPB"/>
    <property type="match status" value="1"/>
</dbReference>
<evidence type="ECO:0000313" key="4">
    <source>
        <dbReference type="EMBL" id="NQX47985.1"/>
    </source>
</evidence>
<dbReference type="EMBL" id="JABMKX010000012">
    <property type="protein sequence ID" value="NQX47985.1"/>
    <property type="molecule type" value="Genomic_DNA"/>
</dbReference>
<dbReference type="PROSITE" id="PS50111">
    <property type="entry name" value="CHEMOTAXIS_TRANSDUC_2"/>
    <property type="match status" value="1"/>
</dbReference>